<feature type="transmembrane region" description="Helical" evidence="1">
    <location>
        <begin position="29"/>
        <end position="51"/>
    </location>
</feature>
<protein>
    <submittedName>
        <fullName evidence="2">Uncharacterized protein</fullName>
    </submittedName>
</protein>
<accession>A0A0F9XET9</accession>
<reference evidence="2" key="1">
    <citation type="journal article" date="2015" name="Nature">
        <title>Complex archaea that bridge the gap between prokaryotes and eukaryotes.</title>
        <authorList>
            <person name="Spang A."/>
            <person name="Saw J.H."/>
            <person name="Jorgensen S.L."/>
            <person name="Zaremba-Niedzwiedzka K."/>
            <person name="Martijn J."/>
            <person name="Lind A.E."/>
            <person name="van Eijk R."/>
            <person name="Schleper C."/>
            <person name="Guy L."/>
            <person name="Ettema T.J."/>
        </authorList>
    </citation>
    <scope>NUCLEOTIDE SEQUENCE</scope>
</reference>
<evidence type="ECO:0000313" key="2">
    <source>
        <dbReference type="EMBL" id="KKN97581.1"/>
    </source>
</evidence>
<keyword evidence="1" id="KW-1133">Transmembrane helix</keyword>
<sequence length="345" mass="38456">MSNDTTDDDKVNEQGGVDSVQSASLPSGYLFSLLGGMLACLIAFCLFLFGLHVTDNLPPPAFSNSLCVDEKLSFMRDNPYEDPNLLVVGSSVAWRHVDGATLASHFPGTRPLNGAFCGLQANQTLYVADWLLEREPTIKEVVMIIDPIDFASCSKVPEAVFDRNDADDYVYEDAPAFPYYMRYFAPVSLMRNALTVQDQRTNETEMNSLVFTKYGDGPFLTDQSRGLFYGEPDPLDPTCFEALNSLASQLKEGGRKFMVISTPLHPDWKAQMDPDGSFLANFNHEIVSSLESTGAHYWDADTEWKPGEEAFVDAIHMRWPAAQRFSQAVSRELYNQFKGFLLGGR</sequence>
<gene>
    <name evidence="2" type="ORF">LCGC14_0157000</name>
</gene>
<proteinExistence type="predicted"/>
<keyword evidence="1" id="KW-0812">Transmembrane</keyword>
<name>A0A0F9XET9_9ZZZZ</name>
<comment type="caution">
    <text evidence="2">The sequence shown here is derived from an EMBL/GenBank/DDBJ whole genome shotgun (WGS) entry which is preliminary data.</text>
</comment>
<evidence type="ECO:0000256" key="1">
    <source>
        <dbReference type="SAM" id="Phobius"/>
    </source>
</evidence>
<dbReference type="SUPFAM" id="SSF52266">
    <property type="entry name" value="SGNH hydrolase"/>
    <property type="match status" value="1"/>
</dbReference>
<dbReference type="AlphaFoldDB" id="A0A0F9XET9"/>
<dbReference type="EMBL" id="LAZR01000057">
    <property type="protein sequence ID" value="KKN97581.1"/>
    <property type="molecule type" value="Genomic_DNA"/>
</dbReference>
<organism evidence="2">
    <name type="scientific">marine sediment metagenome</name>
    <dbReference type="NCBI Taxonomy" id="412755"/>
    <lineage>
        <taxon>unclassified sequences</taxon>
        <taxon>metagenomes</taxon>
        <taxon>ecological metagenomes</taxon>
    </lineage>
</organism>
<keyword evidence="1" id="KW-0472">Membrane</keyword>